<dbReference type="Pfam" id="PF20431">
    <property type="entry name" value="E_motif"/>
    <property type="match status" value="1"/>
</dbReference>
<evidence type="ECO:0000256" key="2">
    <source>
        <dbReference type="PROSITE-ProRule" id="PRU00708"/>
    </source>
</evidence>
<dbReference type="PANTHER" id="PTHR47926:SF452">
    <property type="entry name" value="PENTATRICOPEPTIDE REPEAT-CONTAINING PROTEIN"/>
    <property type="match status" value="1"/>
</dbReference>
<dbReference type="InterPro" id="IPR046848">
    <property type="entry name" value="E_motif"/>
</dbReference>
<name>A0A2I0AEY2_9ASPA</name>
<dbReference type="Pfam" id="PF13041">
    <property type="entry name" value="PPR_2"/>
    <property type="match status" value="2"/>
</dbReference>
<feature type="repeat" description="PPR" evidence="2">
    <location>
        <begin position="232"/>
        <end position="266"/>
    </location>
</feature>
<dbReference type="GO" id="GO:0003723">
    <property type="term" value="F:RNA binding"/>
    <property type="evidence" value="ECO:0007669"/>
    <property type="project" value="InterPro"/>
</dbReference>
<dbReference type="PROSITE" id="PS51375">
    <property type="entry name" value="PPR"/>
    <property type="match status" value="7"/>
</dbReference>
<dbReference type="FunFam" id="1.25.40.10:FF:000344">
    <property type="entry name" value="Pentatricopeptide repeat-containing protein"/>
    <property type="match status" value="2"/>
</dbReference>
<feature type="region of interest" description="Disordered" evidence="3">
    <location>
        <begin position="1"/>
        <end position="21"/>
    </location>
</feature>
<dbReference type="InterPro" id="IPR011990">
    <property type="entry name" value="TPR-like_helical_dom_sf"/>
</dbReference>
<dbReference type="FunFam" id="1.25.40.10:FF:000366">
    <property type="entry name" value="Pentatricopeptide (PPR) repeat-containing protein"/>
    <property type="match status" value="1"/>
</dbReference>
<dbReference type="EMBL" id="KZ451984">
    <property type="protein sequence ID" value="PKA54108.1"/>
    <property type="molecule type" value="Genomic_DNA"/>
</dbReference>
<organism evidence="4 5">
    <name type="scientific">Apostasia shenzhenica</name>
    <dbReference type="NCBI Taxonomy" id="1088818"/>
    <lineage>
        <taxon>Eukaryota</taxon>
        <taxon>Viridiplantae</taxon>
        <taxon>Streptophyta</taxon>
        <taxon>Embryophyta</taxon>
        <taxon>Tracheophyta</taxon>
        <taxon>Spermatophyta</taxon>
        <taxon>Magnoliopsida</taxon>
        <taxon>Liliopsida</taxon>
        <taxon>Asparagales</taxon>
        <taxon>Orchidaceae</taxon>
        <taxon>Apostasioideae</taxon>
        <taxon>Apostasia</taxon>
    </lineage>
</organism>
<keyword evidence="5" id="KW-1185">Reference proteome</keyword>
<feature type="repeat" description="PPR" evidence="2">
    <location>
        <begin position="267"/>
        <end position="301"/>
    </location>
</feature>
<evidence type="ECO:0000313" key="5">
    <source>
        <dbReference type="Proteomes" id="UP000236161"/>
    </source>
</evidence>
<evidence type="ECO:0000256" key="3">
    <source>
        <dbReference type="SAM" id="MobiDB-lite"/>
    </source>
</evidence>
<dbReference type="AlphaFoldDB" id="A0A2I0AEY2"/>
<feature type="repeat" description="PPR" evidence="2">
    <location>
        <begin position="575"/>
        <end position="609"/>
    </location>
</feature>
<gene>
    <name evidence="4" type="primary">PCMP-H45</name>
    <name evidence="4" type="ORF">AXF42_Ash018118</name>
</gene>
<sequence length="805" mass="89151">MAMAATAISSPHPSLHFSPAPPLPDDLKPLLDPFPLSTGTSNEHCLSAASSLPPQPILSDTPSSFASALERCAATRGLREGTQIHARLLRLGFLSCNDRNLFHSLLLLYSAARPAAAAAVLSLTPPFLLTPFAFNIAIRELAAASLPEPALHLFLDMLVAGLRPNEFTFPVVLRCAALLGLFSFGQQLHTQLLKSGFSPDNVFCATALLNLYAKVAPMADACKLFDRIPNRSEATWNSMITALVEKGFLENGMKMLQMMEEDGIEVGISSWNAMLAGCVRAGQTELAFHILEEMASSAMSMNTATFNTLLPVIPDIPSLNWLKEFHAFVVRKLETTQMNPIDTDRLLSAVTSGYCLHRLMDYASRLFETVRSKSPHLCTSMISGFLDCKRINEAFRLFREMAARCGFEVKTISRACLTSILPECSSMSKHGLEIHAYVIRKGLDSSTSIGNALMAMYAKRDDRESICKIFQRIIEKDLVSWNTMAAAHDCDQAFELFQQMLAEGFEPDEFSFSSVLNACGLSSHFLHVTSLHGRMVKSGFFPSFVVVQNALMDAYGKCGCICDAKKTFDETDLVDIISWNTIISCYGFSDAPKAAFLLFQKMKASGLKPNRVTFVSLLSACSHAGMLDEGLHYFEIMTKQYGIIPDVAHYTCLVDNMGRRGELYRAYQFIKEMPIEPDDRIWSALLVSCRIHGNLELAEIAAKQLVELNPTHSGYWVLLSNIYADASRWEDVANVRAAMKDVGVKKFPGYSWIRVGQNEVRRFLTADESHRNSNDIYLALDGLTMQLKDEGYVPLVDSMFSSCLT</sequence>
<evidence type="ECO:0000313" key="4">
    <source>
        <dbReference type="EMBL" id="PKA54108.1"/>
    </source>
</evidence>
<reference evidence="4 5" key="1">
    <citation type="journal article" date="2017" name="Nature">
        <title>The Apostasia genome and the evolution of orchids.</title>
        <authorList>
            <person name="Zhang G.Q."/>
            <person name="Liu K.W."/>
            <person name="Li Z."/>
            <person name="Lohaus R."/>
            <person name="Hsiao Y.Y."/>
            <person name="Niu S.C."/>
            <person name="Wang J.Y."/>
            <person name="Lin Y.C."/>
            <person name="Xu Q."/>
            <person name="Chen L.J."/>
            <person name="Yoshida K."/>
            <person name="Fujiwara S."/>
            <person name="Wang Z.W."/>
            <person name="Zhang Y.Q."/>
            <person name="Mitsuda N."/>
            <person name="Wang M."/>
            <person name="Liu G.H."/>
            <person name="Pecoraro L."/>
            <person name="Huang H.X."/>
            <person name="Xiao X.J."/>
            <person name="Lin M."/>
            <person name="Wu X.Y."/>
            <person name="Wu W.L."/>
            <person name="Chen Y.Y."/>
            <person name="Chang S.B."/>
            <person name="Sakamoto S."/>
            <person name="Ohme-Takagi M."/>
            <person name="Yagi M."/>
            <person name="Zeng S.J."/>
            <person name="Shen C.Y."/>
            <person name="Yeh C.M."/>
            <person name="Luo Y.B."/>
            <person name="Tsai W.C."/>
            <person name="Van de Peer Y."/>
            <person name="Liu Z.J."/>
        </authorList>
    </citation>
    <scope>NUCLEOTIDE SEQUENCE [LARGE SCALE GENOMIC DNA]</scope>
    <source>
        <strain evidence="5">cv. Shenzhen</strain>
        <tissue evidence="4">Stem</tissue>
    </source>
</reference>
<dbReference type="GO" id="GO:0003678">
    <property type="term" value="F:DNA helicase activity"/>
    <property type="evidence" value="ECO:0007669"/>
    <property type="project" value="UniProtKB-EC"/>
</dbReference>
<dbReference type="Pfam" id="PF01535">
    <property type="entry name" value="PPR"/>
    <property type="match status" value="3"/>
</dbReference>
<feature type="repeat" description="PPR" evidence="2">
    <location>
        <begin position="374"/>
        <end position="404"/>
    </location>
</feature>
<accession>A0A2I0AEY2</accession>
<dbReference type="OrthoDB" id="185373at2759"/>
<feature type="repeat" description="PPR" evidence="2">
    <location>
        <begin position="130"/>
        <end position="164"/>
    </location>
</feature>
<feature type="repeat" description="PPR" evidence="2">
    <location>
        <begin position="508"/>
        <end position="542"/>
    </location>
</feature>
<dbReference type="InterPro" id="IPR046960">
    <property type="entry name" value="PPR_At4g14850-like_plant"/>
</dbReference>
<dbReference type="GO" id="GO:0009451">
    <property type="term" value="P:RNA modification"/>
    <property type="evidence" value="ECO:0007669"/>
    <property type="project" value="InterPro"/>
</dbReference>
<feature type="repeat" description="PPR" evidence="2">
    <location>
        <begin position="610"/>
        <end position="645"/>
    </location>
</feature>
<proteinExistence type="predicted"/>
<dbReference type="EC" id="3.6.4.12" evidence="4"/>
<keyword evidence="1" id="KW-0677">Repeat</keyword>
<keyword evidence="4" id="KW-0378">Hydrolase</keyword>
<dbReference type="GO" id="GO:0016787">
    <property type="term" value="F:hydrolase activity"/>
    <property type="evidence" value="ECO:0007669"/>
    <property type="project" value="UniProtKB-KW"/>
</dbReference>
<dbReference type="PANTHER" id="PTHR47926">
    <property type="entry name" value="PENTATRICOPEPTIDE REPEAT-CONTAINING PROTEIN"/>
    <property type="match status" value="1"/>
</dbReference>
<dbReference type="Gene3D" id="1.25.40.10">
    <property type="entry name" value="Tetratricopeptide repeat domain"/>
    <property type="match status" value="5"/>
</dbReference>
<evidence type="ECO:0000256" key="1">
    <source>
        <dbReference type="ARBA" id="ARBA00022737"/>
    </source>
</evidence>
<dbReference type="Proteomes" id="UP000236161">
    <property type="component" value="Unassembled WGS sequence"/>
</dbReference>
<protein>
    <submittedName>
        <fullName evidence="4">Pentatricopeptide repeat-containing protein</fullName>
        <ecNumber evidence="4">3.6.4.12</ecNumber>
    </submittedName>
</protein>
<dbReference type="InterPro" id="IPR002885">
    <property type="entry name" value="PPR_rpt"/>
</dbReference>
<dbReference type="NCBIfam" id="TIGR00756">
    <property type="entry name" value="PPR"/>
    <property type="match status" value="5"/>
</dbReference>